<dbReference type="InterPro" id="IPR034732">
    <property type="entry name" value="EPHD"/>
</dbReference>
<keyword evidence="5" id="KW-0863">Zinc-finger</keyword>
<feature type="region of interest" description="Disordered" evidence="8">
    <location>
        <begin position="1766"/>
        <end position="1881"/>
    </location>
</feature>
<dbReference type="Pfam" id="PF13831">
    <property type="entry name" value="PHD_2"/>
    <property type="match status" value="1"/>
</dbReference>
<keyword evidence="7" id="KW-0156">Chromatin regulator</keyword>
<keyword evidence="3" id="KW-0949">S-adenosyl-L-methionine</keyword>
<evidence type="ECO:0000313" key="14">
    <source>
        <dbReference type="Proteomes" id="UP000232323"/>
    </source>
</evidence>
<dbReference type="GO" id="GO:0006357">
    <property type="term" value="P:regulation of transcription by RNA polymerase II"/>
    <property type="evidence" value="ECO:0007669"/>
    <property type="project" value="TreeGrafter"/>
</dbReference>
<evidence type="ECO:0000259" key="11">
    <source>
        <dbReference type="PROSITE" id="PS50868"/>
    </source>
</evidence>
<dbReference type="InterPro" id="IPR019786">
    <property type="entry name" value="Zinc_finger_PHD-type_CS"/>
</dbReference>
<comment type="caution">
    <text evidence="13">The sequence shown here is derived from an EMBL/GenBank/DDBJ whole genome shotgun (WGS) entry which is preliminary data.</text>
</comment>
<evidence type="ECO:0000256" key="2">
    <source>
        <dbReference type="ARBA" id="ARBA00022679"/>
    </source>
</evidence>
<dbReference type="SUPFAM" id="SSF63763">
    <property type="entry name" value="SAND domain-like"/>
    <property type="match status" value="2"/>
</dbReference>
<feature type="region of interest" description="Disordered" evidence="8">
    <location>
        <begin position="1551"/>
        <end position="1645"/>
    </location>
</feature>
<dbReference type="PANTHER" id="PTHR13793">
    <property type="entry name" value="PHD FINGER PROTEINS"/>
    <property type="match status" value="1"/>
</dbReference>
<feature type="compositionally biased region" description="Polar residues" evidence="8">
    <location>
        <begin position="1247"/>
        <end position="1266"/>
    </location>
</feature>
<protein>
    <recommendedName>
        <fullName evidence="15">Histone-lysine N-methyltransferase</fullName>
    </recommendedName>
</protein>
<feature type="compositionally biased region" description="Basic and acidic residues" evidence="8">
    <location>
        <begin position="1766"/>
        <end position="1776"/>
    </location>
</feature>
<dbReference type="EMBL" id="BEGY01000015">
    <property type="protein sequence ID" value="GAX76060.1"/>
    <property type="molecule type" value="Genomic_DNA"/>
</dbReference>
<accession>A0A250WZX1</accession>
<dbReference type="GO" id="GO:0008270">
    <property type="term" value="F:zinc ion binding"/>
    <property type="evidence" value="ECO:0007669"/>
    <property type="project" value="UniProtKB-KW"/>
</dbReference>
<keyword evidence="2" id="KW-0808">Transferase</keyword>
<evidence type="ECO:0000256" key="7">
    <source>
        <dbReference type="ARBA" id="ARBA00022853"/>
    </source>
</evidence>
<evidence type="ECO:0000256" key="6">
    <source>
        <dbReference type="ARBA" id="ARBA00022833"/>
    </source>
</evidence>
<dbReference type="PROSITE" id="PS50280">
    <property type="entry name" value="SET"/>
    <property type="match status" value="1"/>
</dbReference>
<feature type="compositionally biased region" description="Polar residues" evidence="8">
    <location>
        <begin position="38"/>
        <end position="50"/>
    </location>
</feature>
<keyword evidence="6" id="KW-0862">Zinc</keyword>
<dbReference type="GO" id="GO:0032259">
    <property type="term" value="P:methylation"/>
    <property type="evidence" value="ECO:0007669"/>
    <property type="project" value="UniProtKB-KW"/>
</dbReference>
<dbReference type="SMART" id="SM00317">
    <property type="entry name" value="SET"/>
    <property type="match status" value="1"/>
</dbReference>
<feature type="compositionally biased region" description="Low complexity" evidence="8">
    <location>
        <begin position="690"/>
        <end position="706"/>
    </location>
</feature>
<dbReference type="Pfam" id="PF00856">
    <property type="entry name" value="SET"/>
    <property type="match status" value="1"/>
</dbReference>
<dbReference type="InterPro" id="IPR001214">
    <property type="entry name" value="SET_dom"/>
</dbReference>
<dbReference type="InterPro" id="IPR046341">
    <property type="entry name" value="SET_dom_sf"/>
</dbReference>
<reference evidence="13 14" key="1">
    <citation type="submission" date="2017-08" db="EMBL/GenBank/DDBJ databases">
        <title>Acidophilic green algal genome provides insights into adaptation to an acidic environment.</title>
        <authorList>
            <person name="Hirooka S."/>
            <person name="Hirose Y."/>
            <person name="Kanesaki Y."/>
            <person name="Higuchi S."/>
            <person name="Fujiwara T."/>
            <person name="Onuma R."/>
            <person name="Era A."/>
            <person name="Ohbayashi R."/>
            <person name="Uzuka A."/>
            <person name="Nozaki H."/>
            <person name="Yoshikawa H."/>
            <person name="Miyagishima S.Y."/>
        </authorList>
    </citation>
    <scope>NUCLEOTIDE SEQUENCE [LARGE SCALE GENOMIC DNA]</scope>
    <source>
        <strain evidence="13 14">NIES-2499</strain>
    </source>
</reference>
<proteinExistence type="predicted"/>
<dbReference type="GO" id="GO:0003677">
    <property type="term" value="F:DNA binding"/>
    <property type="evidence" value="ECO:0007669"/>
    <property type="project" value="InterPro"/>
</dbReference>
<dbReference type="Pfam" id="PF13832">
    <property type="entry name" value="zf-HC5HC2H_2"/>
    <property type="match status" value="1"/>
</dbReference>
<feature type="compositionally biased region" description="Low complexity" evidence="8">
    <location>
        <begin position="1777"/>
        <end position="1804"/>
    </location>
</feature>
<dbReference type="Gene3D" id="2.170.270.10">
    <property type="entry name" value="SET domain"/>
    <property type="match status" value="1"/>
</dbReference>
<dbReference type="SUPFAM" id="SSF57903">
    <property type="entry name" value="FYVE/PHD zinc finger"/>
    <property type="match status" value="2"/>
</dbReference>
<feature type="domain" description="PHD-type" evidence="12">
    <location>
        <begin position="419"/>
        <end position="535"/>
    </location>
</feature>
<dbReference type="InterPro" id="IPR013083">
    <property type="entry name" value="Znf_RING/FYVE/PHD"/>
</dbReference>
<dbReference type="InterPro" id="IPR001965">
    <property type="entry name" value="Znf_PHD"/>
</dbReference>
<feature type="region of interest" description="Disordered" evidence="8">
    <location>
        <begin position="1335"/>
        <end position="1361"/>
    </location>
</feature>
<feature type="compositionally biased region" description="Acidic residues" evidence="8">
    <location>
        <begin position="1607"/>
        <end position="1624"/>
    </location>
</feature>
<dbReference type="InterPro" id="IPR011011">
    <property type="entry name" value="Znf_FYVE_PHD"/>
</dbReference>
<organism evidence="13 14">
    <name type="scientific">Chlamydomonas eustigma</name>
    <dbReference type="NCBI Taxonomy" id="1157962"/>
    <lineage>
        <taxon>Eukaryota</taxon>
        <taxon>Viridiplantae</taxon>
        <taxon>Chlorophyta</taxon>
        <taxon>core chlorophytes</taxon>
        <taxon>Chlorophyceae</taxon>
        <taxon>CS clade</taxon>
        <taxon>Chlamydomonadales</taxon>
        <taxon>Chlamydomonadaceae</taxon>
        <taxon>Chlamydomonas</taxon>
    </lineage>
</organism>
<dbReference type="PANTHER" id="PTHR13793:SF107">
    <property type="entry name" value="BROMODOMAIN-CONTAINING PROTEIN HOMOLOG"/>
    <property type="match status" value="1"/>
</dbReference>
<feature type="region of interest" description="Disordered" evidence="8">
    <location>
        <begin position="1246"/>
        <end position="1282"/>
    </location>
</feature>
<dbReference type="InterPro" id="IPR010919">
    <property type="entry name" value="SAND-like_dom_sf"/>
</dbReference>
<evidence type="ECO:0000256" key="3">
    <source>
        <dbReference type="ARBA" id="ARBA00022691"/>
    </source>
</evidence>
<evidence type="ECO:0000256" key="8">
    <source>
        <dbReference type="SAM" id="MobiDB-lite"/>
    </source>
</evidence>
<dbReference type="SUPFAM" id="SSF82199">
    <property type="entry name" value="SET domain"/>
    <property type="match status" value="1"/>
</dbReference>
<keyword evidence="14" id="KW-1185">Reference proteome</keyword>
<name>A0A250WZX1_9CHLO</name>
<dbReference type="InterPro" id="IPR003616">
    <property type="entry name" value="Post-SET_dom"/>
</dbReference>
<evidence type="ECO:0000256" key="4">
    <source>
        <dbReference type="ARBA" id="ARBA00022723"/>
    </source>
</evidence>
<evidence type="ECO:0000259" key="9">
    <source>
        <dbReference type="PROSITE" id="PS50280"/>
    </source>
</evidence>
<dbReference type="PROSITE" id="PS50868">
    <property type="entry name" value="POST_SET"/>
    <property type="match status" value="1"/>
</dbReference>
<feature type="compositionally biased region" description="Low complexity" evidence="8">
    <location>
        <begin position="1836"/>
        <end position="1854"/>
    </location>
</feature>
<dbReference type="Gene3D" id="3.10.390.10">
    <property type="entry name" value="SAND domain-like"/>
    <property type="match status" value="2"/>
</dbReference>
<feature type="domain" description="SET" evidence="9">
    <location>
        <begin position="1898"/>
        <end position="2014"/>
    </location>
</feature>
<evidence type="ECO:0000259" key="10">
    <source>
        <dbReference type="PROSITE" id="PS50864"/>
    </source>
</evidence>
<feature type="domain" description="Post-SET" evidence="11">
    <location>
        <begin position="2023"/>
        <end position="2039"/>
    </location>
</feature>
<feature type="region of interest" description="Disordered" evidence="8">
    <location>
        <begin position="878"/>
        <end position="902"/>
    </location>
</feature>
<dbReference type="OrthoDB" id="308383at2759"/>
<dbReference type="PROSITE" id="PS01359">
    <property type="entry name" value="ZF_PHD_1"/>
    <property type="match status" value="1"/>
</dbReference>
<evidence type="ECO:0000256" key="5">
    <source>
        <dbReference type="ARBA" id="ARBA00022771"/>
    </source>
</evidence>
<dbReference type="SMART" id="SM00249">
    <property type="entry name" value="PHD"/>
    <property type="match status" value="2"/>
</dbReference>
<feature type="region of interest" description="Disordered" evidence="8">
    <location>
        <begin position="656"/>
        <end position="707"/>
    </location>
</feature>
<feature type="domain" description="SAND" evidence="10">
    <location>
        <begin position="144"/>
        <end position="242"/>
    </location>
</feature>
<evidence type="ECO:0008006" key="15">
    <source>
        <dbReference type="Google" id="ProtNLM"/>
    </source>
</evidence>
<sequence length="2041" mass="217477">MLQDQYFQLGANLKLPTDPSLALPGSTHAQVLSGLGHTNSQLHKNHSSPYISHPSLAGPEGSDQLAAGRGGRGRGRGRGRPPLNRSGPSSVPAGEPTKRHVEGDEEGGEPCGLGRPVKRERTTELAASAPDSKVEEDGTDVGGSAAKSLEDMPSELPIICNGVRGVMILSGVRVICSCAQCSALPEASRPFFHPTHWEQHCGAGSAKKWKASLKVLPGGAPEVPKGGNPMSLGRWFDLKGVDFRPAKTLGGPPILEFLGRPIQRTAAPLPSPDSFRPVRTTASNLILGSMASSNSQPATIQPRNHTSSLGLYTASAVAPYAPPKPTQRPWEDEARGLYQPIKASVCLCNTYHKLLSHICISPRSLFFFSDVDFDFDQLVSCDSCGITVHQSCYGIMDLPDVDDMWMCRSCEHKEEGQKQPQCCLCPVVGGALKPTSLPGSKTWCHAACMQWIPEVTTSDFSRVEPIEGIDSIQKERWELICCVCRQRMGAKIQCQQCYTAYHPLCGRMAGLKMEMKEDPEGNGRLQFLSYCPKHCRPRPELSGVQIFEEGCDPGDGSLNALWNAQPFRPPPAVPLQPCEQGCARAQSITDALDRIGHGTGAGWTSLKGFWIPPKPSEEVSKALFLGYASRGRGRGRPRGRGRGRVIFTLPREMEEIGEEVEDGDPQATKGRGRGRSRGGGMTKVGATSRPAALAGPPAPADLTPLPEGVPESLPVVCGSHRGRFSVRTQRVTYQGQEYTASRFEQISGRGDAKKWKTSVWLVDEHGQPEMQMQDWLSQHKFDRNALAKLLINALEVEEYQNWLSCQQEQETHAEKEEEEVGPSSAVVGVVKADQTTKHPPLVQIANIDQELVSSETTAMGVDANKVSCGVVKLEHASRKGKASEATGAEDEAKRGVDIVGGPDDMEVDDGGGMPQVVPASSRDMGGEAVSGGKQAETEGKANVGRAFDGEEGRGEDEVGAGGCAFEAMQDGATVPAAEEPGMTLVRPRDVVLLEVLIGKPSAVAVAECIKKGQVEKRPEDCVGHCCSVSHFEDEKKFWSLLVVNCRVFWPDDNEWYTADVVGYDAEAHRHRLWYHIDEQYESLDLVEEEKQDRLQWLPLVDSTLWPPPPSKTQLPVPLPQQQLPHQQGAAASMAVIQALLKQQPQQGGTTNAAFLQALLVQQLAAASARGAPSTTLALQQQLLAFPLVAQLLAAQTATAQPPSATGPSHQQQVALEPVMTALSSAVAPPATAGNVQLLSTPAVEPQPVTSKASIFTPPSSSRTDASLVSDPVPQSAASLPTSYTAAPLPTYTAVSIPQETHAASDCTAPDCTAPATAQVAAITDEELILAADALDDPSDVTPPRTEDVNPASSVTPPKAEDMNSASAAKQARIWKDTNPASGAAPEVLPVMKPVLEASAADVVHDPALTVMTTLQLSKAADSPLNLDIASALPEPASSLQSSPLPHAPAMIQVASAAPPAPTPPAPSAAPREPVPEAVNVITGTLKGVFNVKQLDVTLEGGRKVSPTEFERLAGKGASKKWKVTMRIMKADGKPGITMQDWLVQAGIEGPRARPASSGLLPGSPASAMEAVRRRQTSAVLRQNAAEALGGGGVGRGRRRRRSSGVCDDSEEEETESEDQEEELGTEGVSGGGVVLESGGGGRAGGTRTHRVNCMCVICKQARASGGTWGGMGSEGTATAAAAPSVAAPSALLRGSYHGAGHPNPRFGKRAFLQALPTLPMSLAQHRYWDMPVFKVWDPEEWQAAQAATAAKEAAAAAAVSTLLIKEEPDSVPKSEPAEPSSSLPEPTPSQPCSHTASSHPSSRAPTPPPSPLPTMLLPMPPAFTSAAQGSATNACSEPSAAGGSSATAPEATSSGLTAPSGIVKSEKGNMQGPGVKERQAKTVPWRERLRQCRILERERLAFGKSGVHGWGIFARKAIPQDTPVFEYRGDTVRSVVADLREHRYREEGCDCYLFRLNDLLVLDATKAGSISRFTNHCCSPSLYTRIVEFDGESHVVFFTKSDIRAGQELTFDYRFKVEDDDRDKVPCHCGAPDCKGIESSW</sequence>
<dbReference type="PROSITE" id="PS50864">
    <property type="entry name" value="SAND"/>
    <property type="match status" value="1"/>
</dbReference>
<dbReference type="Proteomes" id="UP000232323">
    <property type="component" value="Unassembled WGS sequence"/>
</dbReference>
<evidence type="ECO:0000259" key="12">
    <source>
        <dbReference type="PROSITE" id="PS51805"/>
    </source>
</evidence>
<dbReference type="Gene3D" id="3.30.40.10">
    <property type="entry name" value="Zinc/RING finger domain, C3HC4 (zinc finger)"/>
    <property type="match status" value="2"/>
</dbReference>
<dbReference type="PROSITE" id="PS51805">
    <property type="entry name" value="EPHD"/>
    <property type="match status" value="1"/>
</dbReference>
<dbReference type="STRING" id="1157962.A0A250WZX1"/>
<dbReference type="GO" id="GO:0006325">
    <property type="term" value="P:chromatin organization"/>
    <property type="evidence" value="ECO:0007669"/>
    <property type="project" value="UniProtKB-KW"/>
</dbReference>
<dbReference type="InterPro" id="IPR050701">
    <property type="entry name" value="Histone_Mod_Regulator"/>
</dbReference>
<evidence type="ECO:0000313" key="13">
    <source>
        <dbReference type="EMBL" id="GAX76060.1"/>
    </source>
</evidence>
<evidence type="ECO:0000256" key="1">
    <source>
        <dbReference type="ARBA" id="ARBA00022603"/>
    </source>
</evidence>
<dbReference type="CDD" id="cd10518">
    <property type="entry name" value="SET_SETD1-like"/>
    <property type="match status" value="1"/>
</dbReference>
<dbReference type="InterPro" id="IPR019787">
    <property type="entry name" value="Znf_PHD-finger"/>
</dbReference>
<gene>
    <name evidence="13" type="ORF">CEUSTIGMA_g3503.t1</name>
</gene>
<keyword evidence="4" id="KW-0479">Metal-binding</keyword>
<feature type="compositionally biased region" description="Polar residues" evidence="8">
    <location>
        <begin position="1825"/>
        <end position="1835"/>
    </location>
</feature>
<feature type="region of interest" description="Disordered" evidence="8">
    <location>
        <begin position="38"/>
        <end position="148"/>
    </location>
</feature>
<dbReference type="GO" id="GO:0008168">
    <property type="term" value="F:methyltransferase activity"/>
    <property type="evidence" value="ECO:0007669"/>
    <property type="project" value="UniProtKB-KW"/>
</dbReference>
<feature type="compositionally biased region" description="Gly residues" evidence="8">
    <location>
        <begin position="1627"/>
        <end position="1644"/>
    </location>
</feature>
<keyword evidence="1" id="KW-0489">Methyltransferase</keyword>
<dbReference type="InterPro" id="IPR000770">
    <property type="entry name" value="SAND_dom"/>
</dbReference>
<dbReference type="CDD" id="cd20404">
    <property type="entry name" value="Tudor_Agenet_AtEML-like"/>
    <property type="match status" value="1"/>
</dbReference>